<reference evidence="3 4" key="1">
    <citation type="submission" date="2020-08" db="EMBL/GenBank/DDBJ databases">
        <title>Amycolatopsis echigonensis JCM 21831.</title>
        <authorList>
            <person name="Tedsree N."/>
            <person name="Kuncharoen N."/>
            <person name="Likhitwitayawuid K."/>
            <person name="Tanasupawat S."/>
        </authorList>
    </citation>
    <scope>NUCLEOTIDE SEQUENCE [LARGE SCALE GENOMIC DNA]</scope>
    <source>
        <strain evidence="3 4">JCM 21831</strain>
    </source>
</reference>
<name>A0A8E1VWK6_9PSEU</name>
<evidence type="ECO:0000313" key="4">
    <source>
        <dbReference type="Proteomes" id="UP000550260"/>
    </source>
</evidence>
<feature type="transmembrane region" description="Helical" evidence="2">
    <location>
        <begin position="96"/>
        <end position="115"/>
    </location>
</feature>
<keyword evidence="2" id="KW-0472">Membrane</keyword>
<dbReference type="AlphaFoldDB" id="A0A8E1VWK6"/>
<feature type="region of interest" description="Disordered" evidence="1">
    <location>
        <begin position="1"/>
        <end position="23"/>
    </location>
</feature>
<evidence type="ECO:0000256" key="2">
    <source>
        <dbReference type="SAM" id="Phobius"/>
    </source>
</evidence>
<proteinExistence type="predicted"/>
<evidence type="ECO:0000313" key="3">
    <source>
        <dbReference type="EMBL" id="MBB2499504.1"/>
    </source>
</evidence>
<protein>
    <submittedName>
        <fullName evidence="3">Uncharacterized protein</fullName>
    </submittedName>
</protein>
<feature type="transmembrane region" description="Helical" evidence="2">
    <location>
        <begin position="29"/>
        <end position="52"/>
    </location>
</feature>
<dbReference type="Proteomes" id="UP000550260">
    <property type="component" value="Unassembled WGS sequence"/>
</dbReference>
<organism evidence="3 4">
    <name type="scientific">Amycolatopsis echigonensis</name>
    <dbReference type="NCBI Taxonomy" id="2576905"/>
    <lineage>
        <taxon>Bacteria</taxon>
        <taxon>Bacillati</taxon>
        <taxon>Actinomycetota</taxon>
        <taxon>Actinomycetes</taxon>
        <taxon>Pseudonocardiales</taxon>
        <taxon>Pseudonocardiaceae</taxon>
        <taxon>Amycolatopsis</taxon>
    </lineage>
</organism>
<feature type="compositionally biased region" description="Polar residues" evidence="1">
    <location>
        <begin position="10"/>
        <end position="20"/>
    </location>
</feature>
<gene>
    <name evidence="3" type="ORF">H5411_10235</name>
</gene>
<feature type="transmembrane region" description="Helical" evidence="2">
    <location>
        <begin position="122"/>
        <end position="140"/>
    </location>
</feature>
<evidence type="ECO:0000256" key="1">
    <source>
        <dbReference type="SAM" id="MobiDB-lite"/>
    </source>
</evidence>
<comment type="caution">
    <text evidence="3">The sequence shown here is derived from an EMBL/GenBank/DDBJ whole genome shotgun (WGS) entry which is preliminary data.</text>
</comment>
<accession>A0A8E1VWK6</accession>
<dbReference type="EMBL" id="JACJHR010000011">
    <property type="protein sequence ID" value="MBB2499504.1"/>
    <property type="molecule type" value="Genomic_DNA"/>
</dbReference>
<keyword evidence="2" id="KW-0812">Transmembrane</keyword>
<sequence length="184" mass="19236">MTLDSIADPRSSTEVSSFSSPGARRSRTLAIGGGLGLLGALSGLLWGATVLVRGEGLVRPAVQEYLRAEGRELASSGLLTADDLTRIAMPSFTARAAIWLVLGLVTLVSAMMVLAARNWARVVLTVFAVFGIGLGLRDLIDLNPALLNAFDAIAVLSLLAVLVVQWLPGANRAVRARKAAAFAV</sequence>
<feature type="transmembrane region" description="Helical" evidence="2">
    <location>
        <begin position="146"/>
        <end position="167"/>
    </location>
</feature>
<keyword evidence="2" id="KW-1133">Transmembrane helix</keyword>